<keyword evidence="9" id="KW-1015">Disulfide bond</keyword>
<keyword evidence="7 18" id="KW-0406">Ion transport</keyword>
<dbReference type="FunFam" id="2.70.170.10:FF:000014">
    <property type="entry name" value="Glycine receptor subunit beta"/>
    <property type="match status" value="1"/>
</dbReference>
<keyword evidence="2" id="KW-1003">Cell membrane</keyword>
<evidence type="ECO:0000256" key="14">
    <source>
        <dbReference type="ARBA" id="ARBA00023257"/>
    </source>
</evidence>
<dbReference type="NCBIfam" id="TIGR00860">
    <property type="entry name" value="LIC"/>
    <property type="match status" value="1"/>
</dbReference>
<dbReference type="Gene3D" id="1.20.58.390">
    <property type="entry name" value="Neurotransmitter-gated ion-channel transmembrane domain"/>
    <property type="match status" value="1"/>
</dbReference>
<keyword evidence="5 18" id="KW-1133">Transmembrane helix</keyword>
<dbReference type="EMBL" id="OV696686">
    <property type="protein sequence ID" value="CAH1224567.1"/>
    <property type="molecule type" value="Genomic_DNA"/>
</dbReference>
<dbReference type="PROSITE" id="PS00236">
    <property type="entry name" value="NEUROTR_ION_CHANNEL"/>
    <property type="match status" value="1"/>
</dbReference>
<feature type="transmembrane region" description="Helical" evidence="18">
    <location>
        <begin position="254"/>
        <end position="277"/>
    </location>
</feature>
<evidence type="ECO:0000256" key="5">
    <source>
        <dbReference type="ARBA" id="ARBA00022989"/>
    </source>
</evidence>
<comment type="similarity">
    <text evidence="18">Belongs to the ligand-gated ion channel (TC 1.A.9) family.</text>
</comment>
<dbReference type="PRINTS" id="PR00252">
    <property type="entry name" value="NRIONCHANNEL"/>
</dbReference>
<dbReference type="InterPro" id="IPR006201">
    <property type="entry name" value="Neur_channel"/>
</dbReference>
<evidence type="ECO:0000256" key="2">
    <source>
        <dbReference type="ARBA" id="ARBA00022475"/>
    </source>
</evidence>
<name>A0A8J9W128_BRALA</name>
<dbReference type="GO" id="GO:0005230">
    <property type="term" value="F:extracellular ligand-gated monoatomic ion channel activity"/>
    <property type="evidence" value="ECO:0007669"/>
    <property type="project" value="InterPro"/>
</dbReference>
<evidence type="ECO:0000256" key="15">
    <source>
        <dbReference type="ARBA" id="ARBA00023286"/>
    </source>
</evidence>
<evidence type="ECO:0000259" key="21">
    <source>
        <dbReference type="Pfam" id="PF02932"/>
    </source>
</evidence>
<feature type="transmembrane region" description="Helical" evidence="18">
    <location>
        <begin position="192"/>
        <end position="214"/>
    </location>
</feature>
<evidence type="ECO:0000256" key="9">
    <source>
        <dbReference type="ARBA" id="ARBA00023157"/>
    </source>
</evidence>
<evidence type="ECO:0000256" key="17">
    <source>
        <dbReference type="ARBA" id="ARBA00034104"/>
    </source>
</evidence>
<evidence type="ECO:0000256" key="13">
    <source>
        <dbReference type="ARBA" id="ARBA00023214"/>
    </source>
</evidence>
<comment type="caution">
    <text evidence="18">Lacks conserved residue(s) required for the propagation of feature annotation.</text>
</comment>
<keyword evidence="16 18" id="KW-0407">Ion channel</keyword>
<feature type="compositionally biased region" description="Basic and acidic residues" evidence="19">
    <location>
        <begin position="346"/>
        <end position="358"/>
    </location>
</feature>
<dbReference type="CDD" id="cd19049">
    <property type="entry name" value="LGIC_TM_anion"/>
    <property type="match status" value="1"/>
</dbReference>
<dbReference type="SUPFAM" id="SSF90112">
    <property type="entry name" value="Neurotransmitter-gated ion-channel transmembrane pore"/>
    <property type="match status" value="1"/>
</dbReference>
<keyword evidence="11" id="KW-0869">Chloride channel</keyword>
<dbReference type="Proteomes" id="UP000838412">
    <property type="component" value="Chromosome 1"/>
</dbReference>
<feature type="domain" description="Neurotransmitter-gated ion-channel ligand-binding" evidence="20">
    <location>
        <begin position="6"/>
        <end position="190"/>
    </location>
</feature>
<evidence type="ECO:0000256" key="18">
    <source>
        <dbReference type="RuleBase" id="RU000687"/>
    </source>
</evidence>
<keyword evidence="23" id="KW-1185">Reference proteome</keyword>
<proteinExistence type="inferred from homology"/>
<keyword evidence="14" id="KW-0628">Postsynaptic cell membrane</keyword>
<protein>
    <submittedName>
        <fullName evidence="22">GLRA3 protein</fullName>
    </submittedName>
</protein>
<dbReference type="SUPFAM" id="SSF63712">
    <property type="entry name" value="Nicotinic receptor ligand binding domain-like"/>
    <property type="match status" value="1"/>
</dbReference>
<reference evidence="22" key="1">
    <citation type="submission" date="2022-01" db="EMBL/GenBank/DDBJ databases">
        <authorList>
            <person name="Braso-Vives M."/>
        </authorList>
    </citation>
    <scope>NUCLEOTIDE SEQUENCE</scope>
</reference>
<dbReference type="AlphaFoldDB" id="A0A8J9W128"/>
<feature type="domain" description="Neurotransmitter-gated ion-channel transmembrane" evidence="21">
    <location>
        <begin position="197"/>
        <end position="401"/>
    </location>
</feature>
<dbReference type="Pfam" id="PF02932">
    <property type="entry name" value="Neur_chan_memb"/>
    <property type="match status" value="1"/>
</dbReference>
<dbReference type="InterPro" id="IPR018000">
    <property type="entry name" value="Neurotransmitter_ion_chnl_CS"/>
</dbReference>
<keyword evidence="15" id="KW-1071">Ligand-gated ion channel</keyword>
<dbReference type="FunFam" id="1.20.58.390:FF:000067">
    <property type="entry name" value="Glycine receptor subunit alpha-2"/>
    <property type="match status" value="1"/>
</dbReference>
<keyword evidence="3 18" id="KW-0812">Transmembrane</keyword>
<evidence type="ECO:0000256" key="6">
    <source>
        <dbReference type="ARBA" id="ARBA00023018"/>
    </source>
</evidence>
<dbReference type="PRINTS" id="PR01160">
    <property type="entry name" value="GABAARBETA"/>
</dbReference>
<dbReference type="GO" id="GO:0034707">
    <property type="term" value="C:chloride channel complex"/>
    <property type="evidence" value="ECO:0007669"/>
    <property type="project" value="UniProtKB-KW"/>
</dbReference>
<comment type="subcellular location">
    <subcellularLocation>
        <location evidence="17">Postsynaptic cell membrane</location>
        <topology evidence="17">Multi-pass membrane protein</topology>
    </subcellularLocation>
</comment>
<evidence type="ECO:0000259" key="20">
    <source>
        <dbReference type="Pfam" id="PF02931"/>
    </source>
</evidence>
<dbReference type="InterPro" id="IPR036734">
    <property type="entry name" value="Neur_chan_lig-bd_sf"/>
</dbReference>
<feature type="region of interest" description="Disordered" evidence="19">
    <location>
        <begin position="346"/>
        <end position="378"/>
    </location>
</feature>
<evidence type="ECO:0000256" key="3">
    <source>
        <dbReference type="ARBA" id="ARBA00022692"/>
    </source>
</evidence>
<dbReference type="Gene3D" id="2.70.170.10">
    <property type="entry name" value="Neurotransmitter-gated ion-channel ligand-binding domain"/>
    <property type="match status" value="1"/>
</dbReference>
<feature type="compositionally biased region" description="Basic and acidic residues" evidence="19">
    <location>
        <begin position="366"/>
        <end position="378"/>
    </location>
</feature>
<keyword evidence="10" id="KW-0675">Receptor</keyword>
<evidence type="ECO:0000256" key="12">
    <source>
        <dbReference type="ARBA" id="ARBA00023180"/>
    </source>
</evidence>
<dbReference type="InterPro" id="IPR036719">
    <property type="entry name" value="Neuro-gated_channel_TM_sf"/>
</dbReference>
<evidence type="ECO:0000256" key="16">
    <source>
        <dbReference type="ARBA" id="ARBA00023303"/>
    </source>
</evidence>
<gene>
    <name evidence="22" type="primary">GLRA3</name>
    <name evidence="22" type="ORF">BLAG_LOCUS20</name>
</gene>
<evidence type="ECO:0000256" key="10">
    <source>
        <dbReference type="ARBA" id="ARBA00023170"/>
    </source>
</evidence>
<dbReference type="GO" id="GO:0004890">
    <property type="term" value="F:GABA-A receptor activity"/>
    <property type="evidence" value="ECO:0007669"/>
    <property type="project" value="InterPro"/>
</dbReference>
<keyword evidence="4" id="KW-0732">Signal</keyword>
<dbReference type="CDD" id="cd18991">
    <property type="entry name" value="LGIC_ECD_GlyR"/>
    <property type="match status" value="1"/>
</dbReference>
<keyword evidence="6" id="KW-0770">Synapse</keyword>
<evidence type="ECO:0000256" key="11">
    <source>
        <dbReference type="ARBA" id="ARBA00023173"/>
    </source>
</evidence>
<dbReference type="OrthoDB" id="407674at2759"/>
<evidence type="ECO:0000313" key="22">
    <source>
        <dbReference type="EMBL" id="CAH1224567.1"/>
    </source>
</evidence>
<dbReference type="InterPro" id="IPR006029">
    <property type="entry name" value="Neurotrans-gated_channel_TM"/>
</dbReference>
<accession>A0A8J9W128</accession>
<evidence type="ECO:0000256" key="1">
    <source>
        <dbReference type="ARBA" id="ARBA00022448"/>
    </source>
</evidence>
<sequence length="408" mass="47379">MAEILGAPVNVTCDIFVQSMGSVKETTMDYIINVFFRQRWNDPRLSFTRFNETLTLDASVVGKIWVPDVFFVNEKGANFHDVTTANRMLRVDPTGTILYSTRLTLTLACPMNLYRFPMDRQQCGLKMESYGKTEADIMLHWKWTRPVEFDASVELPQFYVENIRTNRTVQNYNTGQYTRLTATFDLQRQMGFYLIQVYIPTMLIVILSWVSFWINIEAAPARVALGITTVLTMTTQGSAQGGDVKVSYVKAIDIWLAVCLLFVFAALIEFAAVNFMSRQDKNNDRRRQEKEEGEKSEDKNNDRRRQEKEEGEKSENGKVTPQRKEDYTTLRQRTWLHHVKNVSIKEEAPPSLDTKSEKCSGQQRPPPERERNKSMDRAKNLDRLSRGLFPLGFFLFNLMYWNTYLLLL</sequence>
<dbReference type="PANTHER" id="PTHR18945">
    <property type="entry name" value="NEUROTRANSMITTER GATED ION CHANNEL"/>
    <property type="match status" value="1"/>
</dbReference>
<evidence type="ECO:0000256" key="7">
    <source>
        <dbReference type="ARBA" id="ARBA00023065"/>
    </source>
</evidence>
<dbReference type="GO" id="GO:0005254">
    <property type="term" value="F:chloride channel activity"/>
    <property type="evidence" value="ECO:0007669"/>
    <property type="project" value="UniProtKB-KW"/>
</dbReference>
<keyword evidence="12" id="KW-0325">Glycoprotein</keyword>
<organism evidence="22 23">
    <name type="scientific">Branchiostoma lanceolatum</name>
    <name type="common">Common lancelet</name>
    <name type="synonym">Amphioxus lanceolatum</name>
    <dbReference type="NCBI Taxonomy" id="7740"/>
    <lineage>
        <taxon>Eukaryota</taxon>
        <taxon>Metazoa</taxon>
        <taxon>Chordata</taxon>
        <taxon>Cephalochordata</taxon>
        <taxon>Leptocardii</taxon>
        <taxon>Amphioxiformes</taxon>
        <taxon>Branchiostomatidae</taxon>
        <taxon>Branchiostoma</taxon>
    </lineage>
</organism>
<dbReference type="InterPro" id="IPR006202">
    <property type="entry name" value="Neur_chan_lig-bd"/>
</dbReference>
<evidence type="ECO:0000256" key="19">
    <source>
        <dbReference type="SAM" id="MobiDB-lite"/>
    </source>
</evidence>
<keyword evidence="13" id="KW-0868">Chloride</keyword>
<evidence type="ECO:0000313" key="23">
    <source>
        <dbReference type="Proteomes" id="UP000838412"/>
    </source>
</evidence>
<evidence type="ECO:0000256" key="4">
    <source>
        <dbReference type="ARBA" id="ARBA00022729"/>
    </source>
</evidence>
<feature type="transmembrane region" description="Helical" evidence="18">
    <location>
        <begin position="387"/>
        <end position="407"/>
    </location>
</feature>
<dbReference type="PRINTS" id="PR00253">
    <property type="entry name" value="GABAARECEPTR"/>
</dbReference>
<keyword evidence="1 18" id="KW-0813">Transport</keyword>
<dbReference type="InterPro" id="IPR038050">
    <property type="entry name" value="Neuro_actylchol_rec"/>
</dbReference>
<dbReference type="Pfam" id="PF02931">
    <property type="entry name" value="Neur_chan_LBD"/>
    <property type="match status" value="1"/>
</dbReference>
<evidence type="ECO:0000256" key="8">
    <source>
        <dbReference type="ARBA" id="ARBA00023136"/>
    </source>
</evidence>
<dbReference type="InterPro" id="IPR006028">
    <property type="entry name" value="GABAA/Glycine_rcpt"/>
</dbReference>
<keyword evidence="8 18" id="KW-0472">Membrane</keyword>
<dbReference type="GO" id="GO:0045211">
    <property type="term" value="C:postsynaptic membrane"/>
    <property type="evidence" value="ECO:0007669"/>
    <property type="project" value="UniProtKB-SubCell"/>
</dbReference>
<feature type="region of interest" description="Disordered" evidence="19">
    <location>
        <begin position="279"/>
        <end position="327"/>
    </location>
</feature>
<dbReference type="InterPro" id="IPR002289">
    <property type="entry name" value="GABAAb_rcpt"/>
</dbReference>